<dbReference type="KEGG" id="zga:ZOBELLIA_3904"/>
<proteinExistence type="predicted"/>
<organism evidence="1 2">
    <name type="scientific">Zobellia galactanivorans (strain DSM 12802 / CCUG 47099 / CIP 106680 / NCIMB 13871 / Dsij)</name>
    <dbReference type="NCBI Taxonomy" id="63186"/>
    <lineage>
        <taxon>Bacteria</taxon>
        <taxon>Pseudomonadati</taxon>
        <taxon>Bacteroidota</taxon>
        <taxon>Flavobacteriia</taxon>
        <taxon>Flavobacteriales</taxon>
        <taxon>Flavobacteriaceae</taxon>
        <taxon>Zobellia</taxon>
    </lineage>
</organism>
<reference evidence="2" key="1">
    <citation type="submission" date="2009-07" db="EMBL/GenBank/DDBJ databases">
        <title>Complete genome sequence of Zobellia galactanivorans Dsij.</title>
        <authorList>
            <consortium name="Genoscope - CEA"/>
        </authorList>
    </citation>
    <scope>NUCLEOTIDE SEQUENCE [LARGE SCALE GENOMIC DNA]</scope>
    <source>
        <strain evidence="2">DSM 12802 / CCUG 47099 / CIP 106680 / NCIMB 13871 / Dsij</strain>
    </source>
</reference>
<dbReference type="EMBL" id="FP476056">
    <property type="protein sequence ID" value="CAZ98042.1"/>
    <property type="molecule type" value="Genomic_DNA"/>
</dbReference>
<accession>G0L2C3</accession>
<dbReference type="STRING" id="63186.ZOBELLIA_3904"/>
<dbReference type="AlphaFoldDB" id="G0L2C3"/>
<dbReference type="HOGENOM" id="CLU_2885030_0_0_10"/>
<name>G0L2C3_ZOBGA</name>
<protein>
    <submittedName>
        <fullName evidence="1">Uncharacterized protein</fullName>
    </submittedName>
</protein>
<gene>
    <name evidence="1" type="ordered locus">zobellia_3904</name>
</gene>
<evidence type="ECO:0000313" key="1">
    <source>
        <dbReference type="EMBL" id="CAZ98042.1"/>
    </source>
</evidence>
<evidence type="ECO:0000313" key="2">
    <source>
        <dbReference type="Proteomes" id="UP000008898"/>
    </source>
</evidence>
<dbReference type="Proteomes" id="UP000008898">
    <property type="component" value="Chromosome"/>
</dbReference>
<reference evidence="1 2" key="2">
    <citation type="journal article" date="2012" name="Environ. Microbiol.">
        <title>Characterization of the first alginolytic operons in a marine bacterium: from their emergence in marine Flavobacteriia to their independent transfers to marine Proteobacteria and human gut Bacteroides.</title>
        <authorList>
            <person name="Thomas F."/>
            <person name="Barbeyron T."/>
            <person name="Tonon T."/>
            <person name="Genicot S."/>
            <person name="Czjzek M."/>
            <person name="Michel G."/>
        </authorList>
    </citation>
    <scope>NUCLEOTIDE SEQUENCE [LARGE SCALE GENOMIC DNA]</scope>
    <source>
        <strain evidence="2">DSM 12802 / CCUG 47099 / CIP 106680 / NCIMB 13871 / Dsij</strain>
    </source>
</reference>
<sequence length="63" mass="7570">MTIGFYAFYPIVWANTDLLMARYFENAAHEIPPSLYFFLLVFRYIDYGVFIVRYRYGILAIDK</sequence>
<keyword evidence="2" id="KW-1185">Reference proteome</keyword>